<evidence type="ECO:0000313" key="1">
    <source>
        <dbReference type="EMBL" id="ADG16053.1"/>
    </source>
</evidence>
<sequence length="194" mass="21367">MKAVSPFFLPVASDCSASRLSASRSLDRFTHPLGLGRFAHRNGSGQHRPAAPFARSRFFAVGVTASFPRRDSLFDRSFASRRYRGLALDNPLKLLLRDDLIAPSAQIHARLIRVAMRQSRVDLAGGQSTSGCDDVRWVGCSCQCGTANKRKRDKQTPHCWPCIRNGAASSRRRVTKPGTLTAGNRRPWASRGCT</sequence>
<reference evidence="1 2" key="1">
    <citation type="submission" date="2010-04" db="EMBL/GenBank/DDBJ databases">
        <title>Complete sequence of chromosome 1 of Burkholderia sp. CCGE1002.</title>
        <authorList>
            <consortium name="US DOE Joint Genome Institute"/>
            <person name="Lucas S."/>
            <person name="Copeland A."/>
            <person name="Lapidus A."/>
            <person name="Cheng J.-F."/>
            <person name="Bruce D."/>
            <person name="Goodwin L."/>
            <person name="Pitluck S."/>
            <person name="Chertkov O."/>
            <person name="Detter J.C."/>
            <person name="Han C."/>
            <person name="Tapia R."/>
            <person name="Land M."/>
            <person name="Hauser L."/>
            <person name="Kyrpides N."/>
            <person name="Ovchinnikova G."/>
            <person name="Martinez-Romero E."/>
            <person name="Hernandez M.A.R."/>
            <person name="Tiedje J.M."/>
            <person name="Woyke T."/>
        </authorList>
    </citation>
    <scope>NUCLEOTIDE SEQUENCE [LARGE SCALE GENOMIC DNA]</scope>
    <source>
        <strain evidence="1 2">CCGE1002</strain>
    </source>
</reference>
<name>D5W9J8_PARAM</name>
<dbReference type="AlphaFoldDB" id="D5W9J8"/>
<dbReference type="KEGG" id="bge:BC1002_1992"/>
<accession>D5W9J8</accession>
<proteinExistence type="predicted"/>
<organism evidence="1 2">
    <name type="scientific">Paraburkholderia atlantica</name>
    <dbReference type="NCBI Taxonomy" id="2654982"/>
    <lineage>
        <taxon>Bacteria</taxon>
        <taxon>Pseudomonadati</taxon>
        <taxon>Pseudomonadota</taxon>
        <taxon>Betaproteobacteria</taxon>
        <taxon>Burkholderiales</taxon>
        <taxon>Burkholderiaceae</taxon>
        <taxon>Paraburkholderia</taxon>
    </lineage>
</organism>
<dbReference type="HOGENOM" id="CLU_1400187_0_0_4"/>
<dbReference type="Proteomes" id="UP000002190">
    <property type="component" value="Chromosome 1"/>
</dbReference>
<dbReference type="EMBL" id="CP002013">
    <property type="protein sequence ID" value="ADG16053.1"/>
    <property type="molecule type" value="Genomic_DNA"/>
</dbReference>
<protein>
    <submittedName>
        <fullName evidence="1">Uncharacterized protein</fullName>
    </submittedName>
</protein>
<gene>
    <name evidence="1" type="ordered locus">BC1002_1992</name>
</gene>
<reference evidence="1 2" key="2">
    <citation type="journal article" date="2012" name="J. Bacteriol.">
        <title>Genome Sequences of Burkholderia sp. Strains CCGE1002 and H160, Isolated from Legume Nodules in Mexico and Brazil.</title>
        <authorList>
            <person name="Ormeno-Orrillo E."/>
            <person name="Rogel M.A."/>
            <person name="Chueire L.M."/>
            <person name="Tiedje J.M."/>
            <person name="Martinez-Romero E."/>
            <person name="Hungria M."/>
        </authorList>
    </citation>
    <scope>NUCLEOTIDE SEQUENCE [LARGE SCALE GENOMIC DNA]</scope>
    <source>
        <strain evidence="1 2">CCGE1002</strain>
    </source>
</reference>
<evidence type="ECO:0000313" key="2">
    <source>
        <dbReference type="Proteomes" id="UP000002190"/>
    </source>
</evidence>